<dbReference type="SUPFAM" id="SSF56801">
    <property type="entry name" value="Acetyl-CoA synthetase-like"/>
    <property type="match status" value="1"/>
</dbReference>
<dbReference type="EMBL" id="JABCIY010000217">
    <property type="protein sequence ID" value="KAF7188038.1"/>
    <property type="molecule type" value="Genomic_DNA"/>
</dbReference>
<dbReference type="GO" id="GO:0016405">
    <property type="term" value="F:CoA-ligase activity"/>
    <property type="evidence" value="ECO:0007669"/>
    <property type="project" value="TreeGrafter"/>
</dbReference>
<keyword evidence="4" id="KW-1185">Reference proteome</keyword>
<dbReference type="Pfam" id="PF13193">
    <property type="entry name" value="AMP-binding_C"/>
    <property type="match status" value="1"/>
</dbReference>
<accession>A0A8H6VD90</accession>
<evidence type="ECO:0000259" key="2">
    <source>
        <dbReference type="Pfam" id="PF13193"/>
    </source>
</evidence>
<dbReference type="Gene3D" id="3.30.300.30">
    <property type="match status" value="1"/>
</dbReference>
<keyword evidence="3" id="KW-0436">Ligase</keyword>
<evidence type="ECO:0000313" key="4">
    <source>
        <dbReference type="Proteomes" id="UP000660729"/>
    </source>
</evidence>
<feature type="domain" description="AMP-dependent synthetase/ligase" evidence="1">
    <location>
        <begin position="30"/>
        <end position="359"/>
    </location>
</feature>
<sequence>MASIENRNLVNWTLSGTYDGERPVPLARLILMFGKVLYPIVVLSILASQCTWTGTNPTYGPAELLQHLKLSGSRYIVTSPELLHVVESAVGKLDIAVDVILLTDILNNPPLDQWKECQVELATLHSLMKSETQATLLNGAHQDSDNEVAALMPTSGTTGRPKMVERTHRALILESKALGDDNAAKPYEVRRLYCLPIHHAFAFPEMAINALRLGQTSYFSKGFSYTFARNAFDFGITEILAVPSMLLALSKQAIACDKERIYLQSLRMVLSAGAPLPAHLAEKILCLFDSRPRLLNGWGMSECGRISTFKYPEADSTGSAGRPIGDCEVRLAEDTRTGLSNGHEAGELLVRGSHFMLRYRNAVEATAETIDSAGWLKTGDIGYLDDGKVYLVDRAKDIIKVDGLSVSPSELEEALADSEGIMDVAVVSSGYATGTEEHPVVFVVAKDADILPASLKKHLLSRLSRQKVAKCEIKIVGSIPRGPNGKILRHILRGQIASS</sequence>
<proteinExistence type="predicted"/>
<dbReference type="PROSITE" id="PS00455">
    <property type="entry name" value="AMP_BINDING"/>
    <property type="match status" value="1"/>
</dbReference>
<feature type="domain" description="AMP-binding enzyme C-terminal" evidence="2">
    <location>
        <begin position="410"/>
        <end position="486"/>
    </location>
</feature>
<protein>
    <submittedName>
        <fullName evidence="3">Acyl-CoA ligase M9</fullName>
    </submittedName>
</protein>
<name>A0A8H6VD90_9PEZI</name>
<dbReference type="InterPro" id="IPR025110">
    <property type="entry name" value="AMP-bd_C"/>
</dbReference>
<dbReference type="PANTHER" id="PTHR24096">
    <property type="entry name" value="LONG-CHAIN-FATTY-ACID--COA LIGASE"/>
    <property type="match status" value="1"/>
</dbReference>
<evidence type="ECO:0000259" key="1">
    <source>
        <dbReference type="Pfam" id="PF00501"/>
    </source>
</evidence>
<dbReference type="InterPro" id="IPR000873">
    <property type="entry name" value="AMP-dep_synth/lig_dom"/>
</dbReference>
<comment type="caution">
    <text evidence="3">The sequence shown here is derived from an EMBL/GenBank/DDBJ whole genome shotgun (WGS) entry which is preliminary data.</text>
</comment>
<gene>
    <name evidence="3" type="ORF">HII31_10610</name>
</gene>
<dbReference type="AlphaFoldDB" id="A0A8H6VD90"/>
<dbReference type="OrthoDB" id="6509636at2759"/>
<dbReference type="Pfam" id="PF00501">
    <property type="entry name" value="AMP-binding"/>
    <property type="match status" value="1"/>
</dbReference>
<dbReference type="InterPro" id="IPR042099">
    <property type="entry name" value="ANL_N_sf"/>
</dbReference>
<organism evidence="3 4">
    <name type="scientific">Pseudocercospora fuligena</name>
    <dbReference type="NCBI Taxonomy" id="685502"/>
    <lineage>
        <taxon>Eukaryota</taxon>
        <taxon>Fungi</taxon>
        <taxon>Dikarya</taxon>
        <taxon>Ascomycota</taxon>
        <taxon>Pezizomycotina</taxon>
        <taxon>Dothideomycetes</taxon>
        <taxon>Dothideomycetidae</taxon>
        <taxon>Mycosphaerellales</taxon>
        <taxon>Mycosphaerellaceae</taxon>
        <taxon>Pseudocercospora</taxon>
    </lineage>
</organism>
<dbReference type="PANTHER" id="PTHR24096:SF265">
    <property type="entry name" value="ENZYME, PUTATIVE (AFU_ORTHOLOGUE AFUA_5G14270)-RELATED"/>
    <property type="match status" value="1"/>
</dbReference>
<dbReference type="GO" id="GO:0019748">
    <property type="term" value="P:secondary metabolic process"/>
    <property type="evidence" value="ECO:0007669"/>
    <property type="project" value="TreeGrafter"/>
</dbReference>
<dbReference type="Gene3D" id="3.40.50.12780">
    <property type="entry name" value="N-terminal domain of ligase-like"/>
    <property type="match status" value="1"/>
</dbReference>
<reference evidence="3" key="1">
    <citation type="submission" date="2020-04" db="EMBL/GenBank/DDBJ databases">
        <title>Draft genome resource of the tomato pathogen Pseudocercospora fuligena.</title>
        <authorList>
            <person name="Zaccaron A."/>
        </authorList>
    </citation>
    <scope>NUCLEOTIDE SEQUENCE</scope>
    <source>
        <strain evidence="3">PF001</strain>
    </source>
</reference>
<dbReference type="Proteomes" id="UP000660729">
    <property type="component" value="Unassembled WGS sequence"/>
</dbReference>
<dbReference type="InterPro" id="IPR045851">
    <property type="entry name" value="AMP-bd_C_sf"/>
</dbReference>
<dbReference type="InterPro" id="IPR020845">
    <property type="entry name" value="AMP-binding_CS"/>
</dbReference>
<evidence type="ECO:0000313" key="3">
    <source>
        <dbReference type="EMBL" id="KAF7188038.1"/>
    </source>
</evidence>